<keyword evidence="2" id="KW-1185">Reference proteome</keyword>
<reference evidence="1" key="1">
    <citation type="submission" date="2022-03" db="EMBL/GenBank/DDBJ databases">
        <title>Aurantimonas Liuensis sp. Nov., isolated from the hadal seawater of the Mariana Trench.</title>
        <authorList>
            <person name="Liu R."/>
        </authorList>
    </citation>
    <scope>NUCLEOTIDE SEQUENCE</scope>
    <source>
        <strain evidence="1">LRZ36</strain>
    </source>
</reference>
<accession>A0A9X2KGC7</accession>
<organism evidence="1 2">
    <name type="scientific">Aurantimonas marianensis</name>
    <dbReference type="NCBI Taxonomy" id="2920428"/>
    <lineage>
        <taxon>Bacteria</taxon>
        <taxon>Pseudomonadati</taxon>
        <taxon>Pseudomonadota</taxon>
        <taxon>Alphaproteobacteria</taxon>
        <taxon>Hyphomicrobiales</taxon>
        <taxon>Aurantimonadaceae</taxon>
        <taxon>Aurantimonas</taxon>
    </lineage>
</organism>
<name>A0A9X2KGC7_9HYPH</name>
<dbReference type="AlphaFoldDB" id="A0A9X2KGC7"/>
<gene>
    <name evidence="1" type="ORF">MJ956_14310</name>
</gene>
<protein>
    <submittedName>
        <fullName evidence="1">Uncharacterized protein</fullName>
    </submittedName>
</protein>
<proteinExistence type="predicted"/>
<comment type="caution">
    <text evidence="1">The sequence shown here is derived from an EMBL/GenBank/DDBJ whole genome shotgun (WGS) entry which is preliminary data.</text>
</comment>
<evidence type="ECO:0000313" key="1">
    <source>
        <dbReference type="EMBL" id="MCP3056306.1"/>
    </source>
</evidence>
<sequence length="64" mass="7559">MVETILSGERFEANFDRTGFRRDFPGSHRRRGKTFDTKRIEAYAVFEDGDWLVITVIVKFWSIS</sequence>
<dbReference type="EMBL" id="JALHBS010000087">
    <property type="protein sequence ID" value="MCP3056306.1"/>
    <property type="molecule type" value="Genomic_DNA"/>
</dbReference>
<evidence type="ECO:0000313" key="2">
    <source>
        <dbReference type="Proteomes" id="UP001155220"/>
    </source>
</evidence>
<dbReference type="RefSeq" id="WP_253965122.1">
    <property type="nucleotide sequence ID" value="NZ_JALHBS010000087.1"/>
</dbReference>
<dbReference type="Proteomes" id="UP001155220">
    <property type="component" value="Unassembled WGS sequence"/>
</dbReference>